<dbReference type="Proteomes" id="UP000076874">
    <property type="component" value="Unassembled WGS sequence"/>
</dbReference>
<keyword evidence="9" id="KW-1185">Reference proteome</keyword>
<dbReference type="SUPFAM" id="SSF57701">
    <property type="entry name" value="Zn2/Cys6 DNA-binding domain"/>
    <property type="match status" value="1"/>
</dbReference>
<dbReference type="CDD" id="cd00067">
    <property type="entry name" value="GAL4"/>
    <property type="match status" value="1"/>
</dbReference>
<dbReference type="GO" id="GO:0000981">
    <property type="term" value="F:DNA-binding transcription factor activity, RNA polymerase II-specific"/>
    <property type="evidence" value="ECO:0007669"/>
    <property type="project" value="InterPro"/>
</dbReference>
<accession>A0A167SE28</accession>
<dbReference type="InterPro" id="IPR001138">
    <property type="entry name" value="Zn2Cys6_DnaBD"/>
</dbReference>
<dbReference type="OrthoDB" id="2593732at2759"/>
<dbReference type="InterPro" id="IPR036864">
    <property type="entry name" value="Zn2-C6_fun-type_DNA-bd_sf"/>
</dbReference>
<evidence type="ECO:0000259" key="7">
    <source>
        <dbReference type="PROSITE" id="PS50048"/>
    </source>
</evidence>
<dbReference type="PROSITE" id="PS00463">
    <property type="entry name" value="ZN2_CY6_FUNGAL_1"/>
    <property type="match status" value="1"/>
</dbReference>
<keyword evidence="6" id="KW-0539">Nucleus</keyword>
<dbReference type="EMBL" id="AZHD01000010">
    <property type="protein sequence ID" value="OAA59536.1"/>
    <property type="molecule type" value="Genomic_DNA"/>
</dbReference>
<evidence type="ECO:0000256" key="6">
    <source>
        <dbReference type="ARBA" id="ARBA00023242"/>
    </source>
</evidence>
<reference evidence="8 9" key="1">
    <citation type="journal article" date="2016" name="Genome Biol. Evol.">
        <title>Divergent and convergent evolution of fungal pathogenicity.</title>
        <authorList>
            <person name="Shang Y."/>
            <person name="Xiao G."/>
            <person name="Zheng P."/>
            <person name="Cen K."/>
            <person name="Zhan S."/>
            <person name="Wang C."/>
        </authorList>
    </citation>
    <scope>NUCLEOTIDE SEQUENCE [LARGE SCALE GENOMIC DNA]</scope>
    <source>
        <strain evidence="8 9">RCEF 264</strain>
    </source>
</reference>
<dbReference type="STRING" id="1081102.A0A167SE28"/>
<evidence type="ECO:0000256" key="3">
    <source>
        <dbReference type="ARBA" id="ARBA00023015"/>
    </source>
</evidence>
<dbReference type="GO" id="GO:0003677">
    <property type="term" value="F:DNA binding"/>
    <property type="evidence" value="ECO:0007669"/>
    <property type="project" value="UniProtKB-KW"/>
</dbReference>
<dbReference type="InterPro" id="IPR052360">
    <property type="entry name" value="Transcr_Regulatory_Proteins"/>
</dbReference>
<gene>
    <name evidence="8" type="ORF">SPI_05734</name>
</gene>
<dbReference type="Pfam" id="PF00172">
    <property type="entry name" value="Zn_clus"/>
    <property type="match status" value="1"/>
</dbReference>
<dbReference type="PROSITE" id="PS50048">
    <property type="entry name" value="ZN2_CY6_FUNGAL_2"/>
    <property type="match status" value="1"/>
</dbReference>
<feature type="domain" description="Zn(2)-C6 fungal-type" evidence="7">
    <location>
        <begin position="22"/>
        <end position="52"/>
    </location>
</feature>
<evidence type="ECO:0000256" key="2">
    <source>
        <dbReference type="ARBA" id="ARBA00022833"/>
    </source>
</evidence>
<evidence type="ECO:0000313" key="9">
    <source>
        <dbReference type="Proteomes" id="UP000076874"/>
    </source>
</evidence>
<keyword evidence="5" id="KW-0804">Transcription</keyword>
<protein>
    <submittedName>
        <fullName evidence="8">Zn(2)-C6 fungal-type DNA-binding domain protein</fullName>
    </submittedName>
</protein>
<evidence type="ECO:0000256" key="1">
    <source>
        <dbReference type="ARBA" id="ARBA00022723"/>
    </source>
</evidence>
<dbReference type="PANTHER" id="PTHR36206">
    <property type="entry name" value="ASPERCRYPTIN BIOSYNTHESIS CLUSTER-SPECIFIC TRANSCRIPTION REGULATOR ATNN-RELATED"/>
    <property type="match status" value="1"/>
</dbReference>
<dbReference type="PANTHER" id="PTHR36206:SF12">
    <property type="entry name" value="ASPERCRYPTIN BIOSYNTHESIS CLUSTER-SPECIFIC TRANSCRIPTION REGULATOR ATNN-RELATED"/>
    <property type="match status" value="1"/>
</dbReference>
<dbReference type="AlphaFoldDB" id="A0A167SE28"/>
<dbReference type="GO" id="GO:0008270">
    <property type="term" value="F:zinc ion binding"/>
    <property type="evidence" value="ECO:0007669"/>
    <property type="project" value="InterPro"/>
</dbReference>
<keyword evidence="4 8" id="KW-0238">DNA-binding</keyword>
<keyword evidence="1" id="KW-0479">Metal-binding</keyword>
<evidence type="ECO:0000313" key="8">
    <source>
        <dbReference type="EMBL" id="OAA59536.1"/>
    </source>
</evidence>
<comment type="caution">
    <text evidence="8">The sequence shown here is derived from an EMBL/GenBank/DDBJ whole genome shotgun (WGS) entry which is preliminary data.</text>
</comment>
<keyword evidence="2" id="KW-0862">Zinc</keyword>
<organism evidence="8 9">
    <name type="scientific">Niveomyces insectorum RCEF 264</name>
    <dbReference type="NCBI Taxonomy" id="1081102"/>
    <lineage>
        <taxon>Eukaryota</taxon>
        <taxon>Fungi</taxon>
        <taxon>Dikarya</taxon>
        <taxon>Ascomycota</taxon>
        <taxon>Pezizomycotina</taxon>
        <taxon>Sordariomycetes</taxon>
        <taxon>Hypocreomycetidae</taxon>
        <taxon>Hypocreales</taxon>
        <taxon>Cordycipitaceae</taxon>
        <taxon>Niveomyces</taxon>
    </lineage>
</organism>
<dbReference type="Gene3D" id="4.10.240.10">
    <property type="entry name" value="Zn(2)-C6 fungal-type DNA-binding domain"/>
    <property type="match status" value="1"/>
</dbReference>
<dbReference type="SMART" id="SM00066">
    <property type="entry name" value="GAL4"/>
    <property type="match status" value="1"/>
</dbReference>
<evidence type="ECO:0000256" key="4">
    <source>
        <dbReference type="ARBA" id="ARBA00023125"/>
    </source>
</evidence>
<keyword evidence="3" id="KW-0805">Transcription regulation</keyword>
<proteinExistence type="predicted"/>
<evidence type="ECO:0000256" key="5">
    <source>
        <dbReference type="ARBA" id="ARBA00023163"/>
    </source>
</evidence>
<name>A0A167SE28_9HYPO</name>
<sequence length="555" mass="62011">MSPELDPAPKRTRESTSKVRTGCRTCKGRRVKCDEAKPVCRRCAVGGRTCEYGLACAGPRRRLRDVITVYLPPAQSQPVVFAHDRGLDFFHQRLAAELDGRFDDATFWSRLVLQLSHAEASVRHAVAAISATYQDVEASLRHPAGYVDANPEAQRAWNAAVKSLAARIQAHPHAYLVPLVCCLLFTCIEFLRGNIESAMLHVESGFNILAPLRCTTSHGDAAVMDDDAGKPRLSAHDDLGAVEEHIVPMFSRLRMLCSLARRWTPPLHGPPAREREDAPLDDLVDARRRLFEISDDCIRFIDVAIAKAAAFQIGLDDLVEQAKRQTRLDAWRDQLDALLQRMPAAEAAGGNPAKQDALHLLLVHYKVLYIWLRVCTTVAETATDAYHADFDELVRHAEHVVKKTPGVDGAPAAPQPQPLSLEVHVLGPLYYAALKCRQPAIRRRALDLLQWAPRREGLWNAHHAYVTARRVIELEERHLGGPDELPDETLRLHGLPLPDDESRVYHPDETPFDVQQLDHSIVLSPAYPGTLAIEFRTKPWGLLGAWQIVTEYIKP</sequence>